<protein>
    <submittedName>
        <fullName evidence="1">Uncharacterized protein</fullName>
    </submittedName>
</protein>
<name>A0A9P8Q7H3_WICPI</name>
<reference evidence="1" key="2">
    <citation type="submission" date="2021-01" db="EMBL/GenBank/DDBJ databases">
        <authorList>
            <person name="Schikora-Tamarit M.A."/>
        </authorList>
    </citation>
    <scope>NUCLEOTIDE SEQUENCE</scope>
    <source>
        <strain evidence="1">CBS2887</strain>
    </source>
</reference>
<evidence type="ECO:0000313" key="1">
    <source>
        <dbReference type="EMBL" id="KAH3685802.1"/>
    </source>
</evidence>
<proteinExistence type="predicted"/>
<organism evidence="1 2">
    <name type="scientific">Wickerhamomyces pijperi</name>
    <name type="common">Yeast</name>
    <name type="synonym">Pichia pijperi</name>
    <dbReference type="NCBI Taxonomy" id="599730"/>
    <lineage>
        <taxon>Eukaryota</taxon>
        <taxon>Fungi</taxon>
        <taxon>Dikarya</taxon>
        <taxon>Ascomycota</taxon>
        <taxon>Saccharomycotina</taxon>
        <taxon>Saccharomycetes</taxon>
        <taxon>Phaffomycetales</taxon>
        <taxon>Wickerhamomycetaceae</taxon>
        <taxon>Wickerhamomyces</taxon>
    </lineage>
</organism>
<gene>
    <name evidence="1" type="ORF">WICPIJ_003225</name>
</gene>
<comment type="caution">
    <text evidence="1">The sequence shown here is derived from an EMBL/GenBank/DDBJ whole genome shotgun (WGS) entry which is preliminary data.</text>
</comment>
<dbReference type="EMBL" id="JAEUBG010001789">
    <property type="protein sequence ID" value="KAH3685802.1"/>
    <property type="molecule type" value="Genomic_DNA"/>
</dbReference>
<reference evidence="1" key="1">
    <citation type="journal article" date="2021" name="Open Biol.">
        <title>Shared evolutionary footprints suggest mitochondrial oxidative damage underlies multiple complex I losses in fungi.</title>
        <authorList>
            <person name="Schikora-Tamarit M.A."/>
            <person name="Marcet-Houben M."/>
            <person name="Nosek J."/>
            <person name="Gabaldon T."/>
        </authorList>
    </citation>
    <scope>NUCLEOTIDE SEQUENCE</scope>
    <source>
        <strain evidence="1">CBS2887</strain>
    </source>
</reference>
<evidence type="ECO:0000313" key="2">
    <source>
        <dbReference type="Proteomes" id="UP000774326"/>
    </source>
</evidence>
<accession>A0A9P8Q7H3</accession>
<feature type="non-terminal residue" evidence="1">
    <location>
        <position position="1"/>
    </location>
</feature>
<dbReference type="AlphaFoldDB" id="A0A9P8Q7H3"/>
<dbReference type="Proteomes" id="UP000774326">
    <property type="component" value="Unassembled WGS sequence"/>
</dbReference>
<keyword evidence="2" id="KW-1185">Reference proteome</keyword>
<sequence>DGIDEVKQGKYYHFFYGPGDGVTNQKWVFPENRGFPLVGKFNSHKGHVALLTDLESVGKAMLAIVRAEQQN</sequence>